<evidence type="ECO:0000313" key="2">
    <source>
        <dbReference type="EMBL" id="EEB14007.1"/>
    </source>
</evidence>
<dbReference type="EnsemblMetazoa" id="PHUM269700-RA">
    <property type="protein sequence ID" value="PHUM269700-PA"/>
    <property type="gene ID" value="PHUM269700"/>
</dbReference>
<feature type="compositionally biased region" description="Basic and acidic residues" evidence="1">
    <location>
        <begin position="378"/>
        <end position="388"/>
    </location>
</feature>
<protein>
    <submittedName>
        <fullName evidence="2 3">Uncharacterized protein</fullName>
    </submittedName>
</protein>
<dbReference type="AlphaFoldDB" id="E0VKV1"/>
<reference evidence="2" key="1">
    <citation type="submission" date="2007-04" db="EMBL/GenBank/DDBJ databases">
        <title>Annotation of Pediculus humanus corporis strain USDA.</title>
        <authorList>
            <person name="Kirkness E."/>
            <person name="Hannick L."/>
            <person name="Hass B."/>
            <person name="Bruggner R."/>
            <person name="Lawson D."/>
            <person name="Bidwell S."/>
            <person name="Joardar V."/>
            <person name="Caler E."/>
            <person name="Walenz B."/>
            <person name="Inman J."/>
            <person name="Schobel S."/>
            <person name="Galinsky K."/>
            <person name="Amedeo P."/>
            <person name="Strausberg R."/>
        </authorList>
    </citation>
    <scope>NUCLEOTIDE SEQUENCE</scope>
    <source>
        <strain evidence="2">USDA</strain>
    </source>
</reference>
<organism>
    <name type="scientific">Pediculus humanus subsp. corporis</name>
    <name type="common">Body louse</name>
    <dbReference type="NCBI Taxonomy" id="121224"/>
    <lineage>
        <taxon>Eukaryota</taxon>
        <taxon>Metazoa</taxon>
        <taxon>Ecdysozoa</taxon>
        <taxon>Arthropoda</taxon>
        <taxon>Hexapoda</taxon>
        <taxon>Insecta</taxon>
        <taxon>Pterygota</taxon>
        <taxon>Neoptera</taxon>
        <taxon>Paraneoptera</taxon>
        <taxon>Psocodea</taxon>
        <taxon>Troctomorpha</taxon>
        <taxon>Phthiraptera</taxon>
        <taxon>Anoplura</taxon>
        <taxon>Pediculidae</taxon>
        <taxon>Pediculus</taxon>
    </lineage>
</organism>
<reference evidence="2" key="2">
    <citation type="submission" date="2007-04" db="EMBL/GenBank/DDBJ databases">
        <title>The genome of the human body louse.</title>
        <authorList>
            <consortium name="The Human Body Louse Genome Consortium"/>
            <person name="Kirkness E."/>
            <person name="Walenz B."/>
            <person name="Hass B."/>
            <person name="Bruggner R."/>
            <person name="Strausberg R."/>
        </authorList>
    </citation>
    <scope>NUCLEOTIDE SEQUENCE</scope>
    <source>
        <strain evidence="2">USDA</strain>
    </source>
</reference>
<feature type="compositionally biased region" description="Low complexity" evidence="1">
    <location>
        <begin position="308"/>
        <end position="321"/>
    </location>
</feature>
<dbReference type="EMBL" id="AAZO01003115">
    <property type="status" value="NOT_ANNOTATED_CDS"/>
    <property type="molecule type" value="Genomic_DNA"/>
</dbReference>
<feature type="region of interest" description="Disordered" evidence="1">
    <location>
        <begin position="119"/>
        <end position="139"/>
    </location>
</feature>
<dbReference type="RefSeq" id="XP_002426745.1">
    <property type="nucleotide sequence ID" value="XM_002426700.1"/>
</dbReference>
<feature type="compositionally biased region" description="Polar residues" evidence="1">
    <location>
        <begin position="282"/>
        <end position="298"/>
    </location>
</feature>
<dbReference type="VEuPathDB" id="VectorBase:PHUM269700"/>
<feature type="compositionally biased region" description="Polar residues" evidence="1">
    <location>
        <begin position="125"/>
        <end position="137"/>
    </location>
</feature>
<name>E0VKV1_PEDHC</name>
<dbReference type="KEGG" id="phu:Phum_PHUM269700"/>
<dbReference type="InParanoid" id="E0VKV1"/>
<dbReference type="Proteomes" id="UP000009046">
    <property type="component" value="Unassembled WGS sequence"/>
</dbReference>
<gene>
    <name evidence="3" type="primary">8238965</name>
    <name evidence="2" type="ORF">Phum_PHUM269700</name>
</gene>
<sequence>MKTNDNNNRIYIDNELGEEKDFACGFSEYRCSGDPVSQNLMNLEIMVSDLEERCGEGGTVSTNGGHYGAHKSNAKEICASGIQYEISCCESQVGVCRRDKNVLTTVDNMLVTVEGTLEPRDSHEGTQLVSPDTSLDLNDNPVRLSGQNRGVEPGPSSGNVSVVNCYRAVPVSVVSTVPTIKCLNTQENISNVHIIQTSSSSEQKLSNTSGLSVQSKRLPVRSDNVSNAGHNGGQCVGPSTSRARTKVPRDVSRIQNRHSVNGEQNAVIRCAPTKIERERPKSMNSCASEITPDQSNAAPNLCETLPTSSNNNSSILLSNHNRSVSNPVLGNQAKPLSNRYGSHQNIPIRLETHFGPNSSDGTERSQTYVSQRIVTNSDSHHQGQERPPDQNAGNTVSSPRTYTSTEAQTDDVSLGIHPQINREQRRRERRERRHQRRLHQSVLNSGSVWQSNVDVVHRDRRGLPDILNSHMPPPYSAVPVPAIPAMPSPMHVPPPLPVAPGPQTMPHLVDSSPGQPLPHQNGLRFLFPFPGGRR</sequence>
<feature type="region of interest" description="Disordered" evidence="1">
    <location>
        <begin position="508"/>
        <end position="534"/>
    </location>
</feature>
<dbReference type="GeneID" id="8238965"/>
<accession>E0VKV1</accession>
<evidence type="ECO:0000313" key="3">
    <source>
        <dbReference type="EnsemblMetazoa" id="PHUM269700-PA"/>
    </source>
</evidence>
<feature type="compositionally biased region" description="Basic residues" evidence="1">
    <location>
        <begin position="427"/>
        <end position="439"/>
    </location>
</feature>
<dbReference type="OrthoDB" id="6772454at2759"/>
<dbReference type="CTD" id="8238965"/>
<feature type="region of interest" description="Disordered" evidence="1">
    <location>
        <begin position="279"/>
        <end position="341"/>
    </location>
</feature>
<evidence type="ECO:0000313" key="4">
    <source>
        <dbReference type="Proteomes" id="UP000009046"/>
    </source>
</evidence>
<reference evidence="3" key="3">
    <citation type="submission" date="2021-02" db="UniProtKB">
        <authorList>
            <consortium name="EnsemblMetazoa"/>
        </authorList>
    </citation>
    <scope>IDENTIFICATION</scope>
    <source>
        <strain evidence="3">USDA</strain>
    </source>
</reference>
<proteinExistence type="predicted"/>
<dbReference type="EMBL" id="DS235252">
    <property type="protein sequence ID" value="EEB14007.1"/>
    <property type="molecule type" value="Genomic_DNA"/>
</dbReference>
<keyword evidence="4" id="KW-1185">Reference proteome</keyword>
<feature type="region of interest" description="Disordered" evidence="1">
    <location>
        <begin position="223"/>
        <end position="260"/>
    </location>
</feature>
<dbReference type="eggNOG" id="ENOG502SZ9K">
    <property type="taxonomic scope" value="Eukaryota"/>
</dbReference>
<evidence type="ECO:0000256" key="1">
    <source>
        <dbReference type="SAM" id="MobiDB-lite"/>
    </source>
</evidence>
<feature type="compositionally biased region" description="Polar residues" evidence="1">
    <location>
        <begin position="391"/>
        <end position="411"/>
    </location>
</feature>
<feature type="region of interest" description="Disordered" evidence="1">
    <location>
        <begin position="375"/>
        <end position="439"/>
    </location>
</feature>
<dbReference type="HOGENOM" id="CLU_510308_0_0_1"/>